<dbReference type="Gene3D" id="3.40.50.720">
    <property type="entry name" value="NAD(P)-binding Rossmann-like Domain"/>
    <property type="match status" value="1"/>
</dbReference>
<dbReference type="FunFam" id="3.40.50.720:FF:000084">
    <property type="entry name" value="Short-chain dehydrogenase reductase"/>
    <property type="match status" value="1"/>
</dbReference>
<keyword evidence="2" id="KW-0560">Oxidoreductase</keyword>
<reference evidence="4" key="1">
    <citation type="submission" date="2016-08" db="EMBL/GenBank/DDBJ databases">
        <authorList>
            <person name="Tokovenko B."/>
            <person name="Kalinowski J."/>
        </authorList>
    </citation>
    <scope>NUCLEOTIDE SEQUENCE [LARGE SCALE GENOMIC DNA]</scope>
    <source>
        <strain evidence="4">UTMC102</strain>
    </source>
</reference>
<evidence type="ECO:0000256" key="2">
    <source>
        <dbReference type="ARBA" id="ARBA00023002"/>
    </source>
</evidence>
<dbReference type="RefSeq" id="WP_077690100.1">
    <property type="nucleotide sequence ID" value="NZ_MCOK01000001.1"/>
</dbReference>
<dbReference type="SUPFAM" id="SSF51735">
    <property type="entry name" value="NAD(P)-binding Rossmann-fold domains"/>
    <property type="match status" value="1"/>
</dbReference>
<name>A0A1V3BZ99_9ACTN</name>
<dbReference type="PROSITE" id="PS00061">
    <property type="entry name" value="ADH_SHORT"/>
    <property type="match status" value="1"/>
</dbReference>
<dbReference type="Proteomes" id="UP000189004">
    <property type="component" value="Unassembled WGS sequence"/>
</dbReference>
<dbReference type="InterPro" id="IPR036291">
    <property type="entry name" value="NAD(P)-bd_dom_sf"/>
</dbReference>
<dbReference type="EMBL" id="MCOK01000001">
    <property type="protein sequence ID" value="OOC53713.1"/>
    <property type="molecule type" value="Genomic_DNA"/>
</dbReference>
<sequence length="262" mass="26896">MTDSTSRHRTYLEELFGITGRRALVTGGSSGIGRGVAEALGRAGASVHLVARDTGRLAETAEAFAAQGIVVGTTSADVADRDALDELCASEPVLDADILVTAAGVNHRPPFGETSEEVWAETLAVNLTAPYLLGQACGPRMAGRGWGRILNIGSQQSWSAFGDSGAYGVSKAAVGGLSRSQAEAWSPHGVTANTIVPGFVVTPMTLPTAAVPGREEELAARTMVGRNGLPRDFAGLAVFLASDASGFVTGQMLAVDGGFSVH</sequence>
<dbReference type="InterPro" id="IPR020904">
    <property type="entry name" value="Sc_DH/Rdtase_CS"/>
</dbReference>
<evidence type="ECO:0000256" key="1">
    <source>
        <dbReference type="ARBA" id="ARBA00006484"/>
    </source>
</evidence>
<dbReference type="AlphaFoldDB" id="A0A1V3BZ99"/>
<comment type="similarity">
    <text evidence="1">Belongs to the short-chain dehydrogenases/reductases (SDR) family.</text>
</comment>
<organism evidence="3 4">
    <name type="scientific">Nocardiopsis sinuspersici</name>
    <dbReference type="NCBI Taxonomy" id="501010"/>
    <lineage>
        <taxon>Bacteria</taxon>
        <taxon>Bacillati</taxon>
        <taxon>Actinomycetota</taxon>
        <taxon>Actinomycetes</taxon>
        <taxon>Streptosporangiales</taxon>
        <taxon>Nocardiopsidaceae</taxon>
        <taxon>Nocardiopsis</taxon>
    </lineage>
</organism>
<dbReference type="PANTHER" id="PTHR42760:SF115">
    <property type="entry name" value="3-OXOACYL-[ACYL-CARRIER-PROTEIN] REDUCTASE FABG"/>
    <property type="match status" value="1"/>
</dbReference>
<dbReference type="InterPro" id="IPR002347">
    <property type="entry name" value="SDR_fam"/>
</dbReference>
<comment type="caution">
    <text evidence="3">The sequence shown here is derived from an EMBL/GenBank/DDBJ whole genome shotgun (WGS) entry which is preliminary data.</text>
</comment>
<accession>A0A1V3BZ99</accession>
<proteinExistence type="inferred from homology"/>
<protein>
    <submittedName>
        <fullName evidence="3">Dehydrogenase</fullName>
    </submittedName>
</protein>
<evidence type="ECO:0000313" key="4">
    <source>
        <dbReference type="Proteomes" id="UP000189004"/>
    </source>
</evidence>
<dbReference type="PRINTS" id="PR00080">
    <property type="entry name" value="SDRFAMILY"/>
</dbReference>
<gene>
    <name evidence="3" type="ORF">NOSIN_07800</name>
</gene>
<dbReference type="GO" id="GO:0016616">
    <property type="term" value="F:oxidoreductase activity, acting on the CH-OH group of donors, NAD or NADP as acceptor"/>
    <property type="evidence" value="ECO:0007669"/>
    <property type="project" value="TreeGrafter"/>
</dbReference>
<dbReference type="Pfam" id="PF13561">
    <property type="entry name" value="adh_short_C2"/>
    <property type="match status" value="1"/>
</dbReference>
<keyword evidence="4" id="KW-1185">Reference proteome</keyword>
<dbReference type="STRING" id="501010.NOSIN_07800"/>
<dbReference type="PANTHER" id="PTHR42760">
    <property type="entry name" value="SHORT-CHAIN DEHYDROGENASES/REDUCTASES FAMILY MEMBER"/>
    <property type="match status" value="1"/>
</dbReference>
<evidence type="ECO:0000313" key="3">
    <source>
        <dbReference type="EMBL" id="OOC53713.1"/>
    </source>
</evidence>
<dbReference type="PRINTS" id="PR00081">
    <property type="entry name" value="GDHRDH"/>
</dbReference>
<dbReference type="OrthoDB" id="286404at2"/>